<feature type="domain" description="EamA" evidence="2">
    <location>
        <begin position="3"/>
        <end position="135"/>
    </location>
</feature>
<reference evidence="3 4" key="1">
    <citation type="submission" date="2019-06" db="EMBL/GenBank/DDBJ databases">
        <title>Whole genome shotgun sequence of Vibrio comitans NBRC 102076.</title>
        <authorList>
            <person name="Hosoyama A."/>
            <person name="Uohara A."/>
            <person name="Ohji S."/>
            <person name="Ichikawa N."/>
        </authorList>
    </citation>
    <scope>NUCLEOTIDE SEQUENCE [LARGE SCALE GENOMIC DNA]</scope>
    <source>
        <strain evidence="3 4">NBRC 102076</strain>
    </source>
</reference>
<sequence>MYAFLGALAFVVWGLVPIYFHELGPHEPLLILAHRIFWSALILIIIGCVKTNWMPTKKELTRKNVGLTALSGFFMNISWCGFVYASISDNLMAASLAFYITPIFVFAIGYVCFKEKVKLNQVFSLVLMVSAVAIYAFSDGHFPILSLFIASSFAVYIALKKMMNIGTFSNLLLEHVLYMPVALIYIAMHSQNLGFNADLLSLVGTAPLQLIPVLLVTISLLKTSLNKMSLLQYIEPTLHFLLAIWFFHDPVSNGQKYALIIIFVSILMSSFKRSSFNHAHH</sequence>
<gene>
    <name evidence="3" type="ORF">VCO01S_24210</name>
</gene>
<feature type="transmembrane region" description="Helical" evidence="1">
    <location>
        <begin position="119"/>
        <end position="136"/>
    </location>
</feature>
<protein>
    <submittedName>
        <fullName evidence="3">Chloramphenicol-sensitive protein RarD</fullName>
    </submittedName>
</protein>
<feature type="transmembrane region" description="Helical" evidence="1">
    <location>
        <begin position="65"/>
        <end position="85"/>
    </location>
</feature>
<dbReference type="OrthoDB" id="369870at2"/>
<feature type="transmembrane region" description="Helical" evidence="1">
    <location>
        <begin position="200"/>
        <end position="221"/>
    </location>
</feature>
<evidence type="ECO:0000256" key="1">
    <source>
        <dbReference type="SAM" id="Phobius"/>
    </source>
</evidence>
<dbReference type="InterPro" id="IPR037185">
    <property type="entry name" value="EmrE-like"/>
</dbReference>
<feature type="transmembrane region" description="Helical" evidence="1">
    <location>
        <begin position="91"/>
        <end position="112"/>
    </location>
</feature>
<dbReference type="Proteomes" id="UP000318242">
    <property type="component" value="Unassembled WGS sequence"/>
</dbReference>
<dbReference type="RefSeq" id="WP_141271609.1">
    <property type="nucleotide sequence ID" value="NZ_BJLH01000010.1"/>
</dbReference>
<feature type="transmembrane region" description="Helical" evidence="1">
    <location>
        <begin position="171"/>
        <end position="188"/>
    </location>
</feature>
<dbReference type="AlphaFoldDB" id="A0A4Y3IQX9"/>
<comment type="caution">
    <text evidence="3">The sequence shown here is derived from an EMBL/GenBank/DDBJ whole genome shotgun (WGS) entry which is preliminary data.</text>
</comment>
<keyword evidence="4" id="KW-1185">Reference proteome</keyword>
<feature type="transmembrane region" description="Helical" evidence="1">
    <location>
        <begin position="36"/>
        <end position="53"/>
    </location>
</feature>
<dbReference type="SUPFAM" id="SSF103481">
    <property type="entry name" value="Multidrug resistance efflux transporter EmrE"/>
    <property type="match status" value="2"/>
</dbReference>
<keyword evidence="1" id="KW-0812">Transmembrane</keyword>
<evidence type="ECO:0000313" key="4">
    <source>
        <dbReference type="Proteomes" id="UP000318242"/>
    </source>
</evidence>
<keyword evidence="1" id="KW-1133">Transmembrane helix</keyword>
<feature type="transmembrane region" description="Helical" evidence="1">
    <location>
        <begin position="230"/>
        <end position="248"/>
    </location>
</feature>
<organism evidence="3 4">
    <name type="scientific">Vibrio comitans NBRC 102076</name>
    <dbReference type="NCBI Taxonomy" id="1219078"/>
    <lineage>
        <taxon>Bacteria</taxon>
        <taxon>Pseudomonadati</taxon>
        <taxon>Pseudomonadota</taxon>
        <taxon>Gammaproteobacteria</taxon>
        <taxon>Vibrionales</taxon>
        <taxon>Vibrionaceae</taxon>
        <taxon>Vibrio</taxon>
    </lineage>
</organism>
<evidence type="ECO:0000259" key="2">
    <source>
        <dbReference type="Pfam" id="PF00892"/>
    </source>
</evidence>
<evidence type="ECO:0000313" key="3">
    <source>
        <dbReference type="EMBL" id="GEA61228.1"/>
    </source>
</evidence>
<keyword evidence="1" id="KW-0472">Membrane</keyword>
<dbReference type="GO" id="GO:0016020">
    <property type="term" value="C:membrane"/>
    <property type="evidence" value="ECO:0007669"/>
    <property type="project" value="InterPro"/>
</dbReference>
<proteinExistence type="predicted"/>
<feature type="transmembrane region" description="Helical" evidence="1">
    <location>
        <begin position="142"/>
        <end position="159"/>
    </location>
</feature>
<dbReference type="Pfam" id="PF00892">
    <property type="entry name" value="EamA"/>
    <property type="match status" value="1"/>
</dbReference>
<name>A0A4Y3IQX9_9VIBR</name>
<accession>A0A4Y3IQX9</accession>
<feature type="transmembrane region" description="Helical" evidence="1">
    <location>
        <begin position="254"/>
        <end position="271"/>
    </location>
</feature>
<dbReference type="InterPro" id="IPR000620">
    <property type="entry name" value="EamA_dom"/>
</dbReference>
<dbReference type="EMBL" id="BJLH01000010">
    <property type="protein sequence ID" value="GEA61228.1"/>
    <property type="molecule type" value="Genomic_DNA"/>
</dbReference>